<evidence type="ECO:0000259" key="4">
    <source>
        <dbReference type="Pfam" id="PF07859"/>
    </source>
</evidence>
<accession>A0A6P7ZGA0</accession>
<dbReference type="PANTHER" id="PTHR48081">
    <property type="entry name" value="AB HYDROLASE SUPERFAMILY PROTEIN C4A8.06C"/>
    <property type="match status" value="1"/>
</dbReference>
<feature type="active site" evidence="3">
    <location>
        <position position="353"/>
    </location>
</feature>
<proteinExistence type="inferred from homology"/>
<evidence type="ECO:0000313" key="5">
    <source>
        <dbReference type="Proteomes" id="UP000515156"/>
    </source>
</evidence>
<dbReference type="OrthoDB" id="408631at2759"/>
<dbReference type="InterPro" id="IPR050300">
    <property type="entry name" value="GDXG_lipolytic_enzyme"/>
</dbReference>
<gene>
    <name evidence="6" type="primary">AADACL4</name>
</gene>
<evidence type="ECO:0000256" key="3">
    <source>
        <dbReference type="PIRSR" id="PIRSR037251-1"/>
    </source>
</evidence>
<organism evidence="5 6">
    <name type="scientific">Microcaecilia unicolor</name>
    <dbReference type="NCBI Taxonomy" id="1415580"/>
    <lineage>
        <taxon>Eukaryota</taxon>
        <taxon>Metazoa</taxon>
        <taxon>Chordata</taxon>
        <taxon>Craniata</taxon>
        <taxon>Vertebrata</taxon>
        <taxon>Euteleostomi</taxon>
        <taxon>Amphibia</taxon>
        <taxon>Gymnophiona</taxon>
        <taxon>Siphonopidae</taxon>
        <taxon>Microcaecilia</taxon>
    </lineage>
</organism>
<name>A0A6P7ZGA0_9AMPH</name>
<dbReference type="PANTHER" id="PTHR48081:SF32">
    <property type="entry name" value="ALPHA_BETA HYDROLASE FOLD-3 DOMAIN-CONTAINING PROTEIN"/>
    <property type="match status" value="1"/>
</dbReference>
<protein>
    <submittedName>
        <fullName evidence="6">Arylacetamide deacetylase-like 4</fullName>
    </submittedName>
</protein>
<dbReference type="InParanoid" id="A0A6P7ZGA0"/>
<comment type="similarity">
    <text evidence="1">Belongs to the 'GDXG' lipolytic enzyme family.</text>
</comment>
<dbReference type="InterPro" id="IPR017157">
    <property type="entry name" value="Arylacetamide_deacetylase"/>
</dbReference>
<dbReference type="RefSeq" id="XP_030078362.1">
    <property type="nucleotide sequence ID" value="XM_030222502.1"/>
</dbReference>
<dbReference type="AlphaFoldDB" id="A0A6P7ZGA0"/>
<dbReference type="KEGG" id="muo:115482594"/>
<evidence type="ECO:0000313" key="6">
    <source>
        <dbReference type="RefSeq" id="XP_030078362.1"/>
    </source>
</evidence>
<dbReference type="PIRSF" id="PIRSF037251">
    <property type="entry name" value="Arylacetamide_deacetylase"/>
    <property type="match status" value="1"/>
</dbReference>
<dbReference type="CTD" id="343066"/>
<dbReference type="GO" id="GO:0016020">
    <property type="term" value="C:membrane"/>
    <property type="evidence" value="ECO:0007669"/>
    <property type="project" value="InterPro"/>
</dbReference>
<keyword evidence="2" id="KW-0378">Hydrolase</keyword>
<dbReference type="Pfam" id="PF07859">
    <property type="entry name" value="Abhydrolase_3"/>
    <property type="match status" value="2"/>
</dbReference>
<evidence type="ECO:0000256" key="2">
    <source>
        <dbReference type="ARBA" id="ARBA00022801"/>
    </source>
</evidence>
<dbReference type="InterPro" id="IPR013094">
    <property type="entry name" value="AB_hydrolase_3"/>
</dbReference>
<evidence type="ECO:0000256" key="1">
    <source>
        <dbReference type="ARBA" id="ARBA00010515"/>
    </source>
</evidence>
<dbReference type="Proteomes" id="UP000515156">
    <property type="component" value="Chromosome 13"/>
</dbReference>
<dbReference type="Gene3D" id="3.40.50.1820">
    <property type="entry name" value="alpha/beta hydrolase"/>
    <property type="match status" value="1"/>
</dbReference>
<feature type="active site" evidence="3">
    <location>
        <position position="383"/>
    </location>
</feature>
<keyword evidence="5" id="KW-1185">Reference proteome</keyword>
<feature type="domain" description="Alpha/beta hydrolase fold-3" evidence="4">
    <location>
        <begin position="121"/>
        <end position="271"/>
    </location>
</feature>
<feature type="domain" description="Alpha/beta hydrolase fold-3" evidence="4">
    <location>
        <begin position="320"/>
        <end position="386"/>
    </location>
</feature>
<dbReference type="SUPFAM" id="SSF53474">
    <property type="entry name" value="alpha/beta-Hydrolases"/>
    <property type="match status" value="1"/>
</dbReference>
<feature type="active site" evidence="3">
    <location>
        <position position="199"/>
    </location>
</feature>
<dbReference type="InterPro" id="IPR029058">
    <property type="entry name" value="AB_hydrolase_fold"/>
</dbReference>
<reference evidence="6" key="1">
    <citation type="submission" date="2025-08" db="UniProtKB">
        <authorList>
            <consortium name="RefSeq"/>
        </authorList>
    </citation>
    <scope>IDENTIFICATION</scope>
</reference>
<dbReference type="GeneID" id="115482594"/>
<dbReference type="GO" id="GO:0052689">
    <property type="term" value="F:carboxylic ester hydrolase activity"/>
    <property type="evidence" value="ECO:0007669"/>
    <property type="project" value="InterPro"/>
</dbReference>
<sequence length="413" mass="46293">MGLGIAVLVFLVATLVGLAFLLVVGVIYFELSNSEIPPGVAHPWRLRVLHCVLIGVSVLGKIVENLGVCSQVVFVRCFRDRWLVGKEGEDPKLFIKDLTFDNVPVRVYQPKSPSSGGRRGVVFLHGGGFVFGSINSYDSLCRYLSKESESVVVSVGYRLSPEYRYPIPFEDCLHATVHFLKMAADYGVDPASVILGGDSAGGNLTAAVCQSLVSRTDLPKLCAQVLIYPALQMVDLNLPSFQQNHSVPILYRERVAFYVLNYLHGDMSVMDEVLEGKHVPADMRLKFRKWLSPDNIPEEFRRRGFKPQVFTSHIDEVYEEVQKCFEPSFSPLLAEDSTVRCLPKAYILTCEFDVLRDDGLLYKKRLEDNGVQVTWYHVKDGFHGIVSFFNKGYLHFPAGKIAIDDIISFIKNA</sequence>